<evidence type="ECO:0000259" key="1">
    <source>
        <dbReference type="Pfam" id="PF05699"/>
    </source>
</evidence>
<dbReference type="Pfam" id="PF05699">
    <property type="entry name" value="Dimer_Tnp_hAT"/>
    <property type="match status" value="1"/>
</dbReference>
<dbReference type="HOGENOM" id="CLU_009123_2_1_1"/>
<dbReference type="InterPro" id="IPR008906">
    <property type="entry name" value="HATC_C_dom"/>
</dbReference>
<protein>
    <recommendedName>
        <fullName evidence="1">HAT C-terminal dimerisation domain-containing protein</fullName>
    </recommendedName>
</protein>
<gene>
    <name evidence="2" type="ORF">SCLCIDRAFT_17851</name>
</gene>
<feature type="domain" description="HAT C-terminal dimerisation" evidence="1">
    <location>
        <begin position="284"/>
        <end position="361"/>
    </location>
</feature>
<dbReference type="AlphaFoldDB" id="A0A0C3DCG3"/>
<dbReference type="OrthoDB" id="2690041at2759"/>
<keyword evidence="3" id="KW-1185">Reference proteome</keyword>
<accession>A0A0C3DCG3</accession>
<dbReference type="EMBL" id="KN822171">
    <property type="protein sequence ID" value="KIM53776.1"/>
    <property type="molecule type" value="Genomic_DNA"/>
</dbReference>
<sequence length="418" mass="47132">MHDGYQCDEVGLIRAIAVKEQLSAQCKELFRHVQLCSDDGHIPHNIPLQLVLDMKVRWSSTFIMLQHALDLLEDVIYFIQMLGLQEWDPEKHHKITDLELSDDEWQHVCLLLSLLGQAEKAQHLFSTDQGPMLHAALPALEVLHKAWSARKLVAKYSDFYNGLEAGLDKVAEYYDRTADSDTHIIAMLLNPAQKANHIRTYWGEDLLKQALTHVEDIYKEHHEAMYGNGEQPLQSAAQRITTGNEKLQALLGELSDDEEMDLSPGPSQENACDPLKPWLQGFHQYLNTHENLGKLSVVQWWGINSLCYPVWGSIACNSLSIMATSVSCERAFSSAGITINIVEALQCLKRLIKCDLLFHEDPMVISKIQDMDRTSSVAAQTGEEPGDGWDELIEDLDDMEAQVVDDDDVVEISFIDGL</sequence>
<proteinExistence type="predicted"/>
<dbReference type="SUPFAM" id="SSF53098">
    <property type="entry name" value="Ribonuclease H-like"/>
    <property type="match status" value="1"/>
</dbReference>
<dbReference type="InParanoid" id="A0A0C3DCG3"/>
<organism evidence="2 3">
    <name type="scientific">Scleroderma citrinum Foug A</name>
    <dbReference type="NCBI Taxonomy" id="1036808"/>
    <lineage>
        <taxon>Eukaryota</taxon>
        <taxon>Fungi</taxon>
        <taxon>Dikarya</taxon>
        <taxon>Basidiomycota</taxon>
        <taxon>Agaricomycotina</taxon>
        <taxon>Agaricomycetes</taxon>
        <taxon>Agaricomycetidae</taxon>
        <taxon>Boletales</taxon>
        <taxon>Sclerodermatineae</taxon>
        <taxon>Sclerodermataceae</taxon>
        <taxon>Scleroderma</taxon>
    </lineage>
</organism>
<dbReference type="InterPro" id="IPR012337">
    <property type="entry name" value="RNaseH-like_sf"/>
</dbReference>
<evidence type="ECO:0000313" key="3">
    <source>
        <dbReference type="Proteomes" id="UP000053989"/>
    </source>
</evidence>
<dbReference type="PANTHER" id="PTHR23272">
    <property type="entry name" value="BED FINGER-RELATED"/>
    <property type="match status" value="1"/>
</dbReference>
<reference evidence="2 3" key="1">
    <citation type="submission" date="2014-04" db="EMBL/GenBank/DDBJ databases">
        <authorList>
            <consortium name="DOE Joint Genome Institute"/>
            <person name="Kuo A."/>
            <person name="Kohler A."/>
            <person name="Nagy L.G."/>
            <person name="Floudas D."/>
            <person name="Copeland A."/>
            <person name="Barry K.W."/>
            <person name="Cichocki N."/>
            <person name="Veneault-Fourrey C."/>
            <person name="LaButti K."/>
            <person name="Lindquist E.A."/>
            <person name="Lipzen A."/>
            <person name="Lundell T."/>
            <person name="Morin E."/>
            <person name="Murat C."/>
            <person name="Sun H."/>
            <person name="Tunlid A."/>
            <person name="Henrissat B."/>
            <person name="Grigoriev I.V."/>
            <person name="Hibbett D.S."/>
            <person name="Martin F."/>
            <person name="Nordberg H.P."/>
            <person name="Cantor M.N."/>
            <person name="Hua S.X."/>
        </authorList>
    </citation>
    <scope>NUCLEOTIDE SEQUENCE [LARGE SCALE GENOMIC DNA]</scope>
    <source>
        <strain evidence="2 3">Foug A</strain>
    </source>
</reference>
<reference evidence="3" key="2">
    <citation type="submission" date="2015-01" db="EMBL/GenBank/DDBJ databases">
        <title>Evolutionary Origins and Diversification of the Mycorrhizal Mutualists.</title>
        <authorList>
            <consortium name="DOE Joint Genome Institute"/>
            <consortium name="Mycorrhizal Genomics Consortium"/>
            <person name="Kohler A."/>
            <person name="Kuo A."/>
            <person name="Nagy L.G."/>
            <person name="Floudas D."/>
            <person name="Copeland A."/>
            <person name="Barry K.W."/>
            <person name="Cichocki N."/>
            <person name="Veneault-Fourrey C."/>
            <person name="LaButti K."/>
            <person name="Lindquist E.A."/>
            <person name="Lipzen A."/>
            <person name="Lundell T."/>
            <person name="Morin E."/>
            <person name="Murat C."/>
            <person name="Riley R."/>
            <person name="Ohm R."/>
            <person name="Sun H."/>
            <person name="Tunlid A."/>
            <person name="Henrissat B."/>
            <person name="Grigoriev I.V."/>
            <person name="Hibbett D.S."/>
            <person name="Martin F."/>
        </authorList>
    </citation>
    <scope>NUCLEOTIDE SEQUENCE [LARGE SCALE GENOMIC DNA]</scope>
    <source>
        <strain evidence="3">Foug A</strain>
    </source>
</reference>
<dbReference type="GO" id="GO:0046983">
    <property type="term" value="F:protein dimerization activity"/>
    <property type="evidence" value="ECO:0007669"/>
    <property type="project" value="InterPro"/>
</dbReference>
<dbReference type="Proteomes" id="UP000053989">
    <property type="component" value="Unassembled WGS sequence"/>
</dbReference>
<name>A0A0C3DCG3_9AGAM</name>
<evidence type="ECO:0000313" key="2">
    <source>
        <dbReference type="EMBL" id="KIM53776.1"/>
    </source>
</evidence>